<dbReference type="EMBL" id="JAHQIW010003210">
    <property type="protein sequence ID" value="KAJ1357636.1"/>
    <property type="molecule type" value="Genomic_DNA"/>
</dbReference>
<protein>
    <submittedName>
        <fullName evidence="1">Uncharacterized protein</fullName>
    </submittedName>
</protein>
<organism evidence="1 2">
    <name type="scientific">Parelaphostrongylus tenuis</name>
    <name type="common">Meningeal worm</name>
    <dbReference type="NCBI Taxonomy" id="148309"/>
    <lineage>
        <taxon>Eukaryota</taxon>
        <taxon>Metazoa</taxon>
        <taxon>Ecdysozoa</taxon>
        <taxon>Nematoda</taxon>
        <taxon>Chromadorea</taxon>
        <taxon>Rhabditida</taxon>
        <taxon>Rhabditina</taxon>
        <taxon>Rhabditomorpha</taxon>
        <taxon>Strongyloidea</taxon>
        <taxon>Metastrongylidae</taxon>
        <taxon>Parelaphostrongylus</taxon>
    </lineage>
</organism>
<comment type="caution">
    <text evidence="1">The sequence shown here is derived from an EMBL/GenBank/DDBJ whole genome shotgun (WGS) entry which is preliminary data.</text>
</comment>
<keyword evidence="2" id="KW-1185">Reference proteome</keyword>
<evidence type="ECO:0000313" key="1">
    <source>
        <dbReference type="EMBL" id="KAJ1357636.1"/>
    </source>
</evidence>
<name>A0AAD5MXU4_PARTN</name>
<dbReference type="Proteomes" id="UP001196413">
    <property type="component" value="Unassembled WGS sequence"/>
</dbReference>
<evidence type="ECO:0000313" key="2">
    <source>
        <dbReference type="Proteomes" id="UP001196413"/>
    </source>
</evidence>
<dbReference type="AlphaFoldDB" id="A0AAD5MXU4"/>
<sequence>MGDTRLNHLGSILESRNSALRREAAVAFGKYCLSDDKVAEVLLTHICSTSWMDDGNIEDSPISSALQDVDAAFVLKTFNPFLRDVPRPILCQTSACKE</sequence>
<reference evidence="1" key="1">
    <citation type="submission" date="2021-06" db="EMBL/GenBank/DDBJ databases">
        <title>Parelaphostrongylus tenuis whole genome reference sequence.</title>
        <authorList>
            <person name="Garwood T.J."/>
            <person name="Larsen P.A."/>
            <person name="Fountain-Jones N.M."/>
            <person name="Garbe J.R."/>
            <person name="Macchietto M.G."/>
            <person name="Kania S.A."/>
            <person name="Gerhold R.W."/>
            <person name="Richards J.E."/>
            <person name="Wolf T.M."/>
        </authorList>
    </citation>
    <scope>NUCLEOTIDE SEQUENCE</scope>
    <source>
        <strain evidence="1">MNPRO001-30</strain>
        <tissue evidence="1">Meninges</tissue>
    </source>
</reference>
<gene>
    <name evidence="1" type="ORF">KIN20_015819</name>
</gene>
<proteinExistence type="predicted"/>
<accession>A0AAD5MXU4</accession>